<feature type="region of interest" description="Disordered" evidence="1">
    <location>
        <begin position="117"/>
        <end position="140"/>
    </location>
</feature>
<gene>
    <name evidence="2" type="ORF">LR48_Vigan01g052400</name>
</gene>
<feature type="region of interest" description="Disordered" evidence="1">
    <location>
        <begin position="1"/>
        <end position="37"/>
    </location>
</feature>
<dbReference type="AlphaFoldDB" id="A0A0L9TLG3"/>
<feature type="region of interest" description="Disordered" evidence="1">
    <location>
        <begin position="222"/>
        <end position="242"/>
    </location>
</feature>
<proteinExistence type="predicted"/>
<dbReference type="Gramene" id="KOM30969">
    <property type="protein sequence ID" value="KOM30969"/>
    <property type="gene ID" value="LR48_Vigan01g052400"/>
</dbReference>
<name>A0A0L9TLG3_PHAAN</name>
<feature type="compositionally biased region" description="Pro residues" evidence="1">
    <location>
        <begin position="23"/>
        <end position="32"/>
    </location>
</feature>
<evidence type="ECO:0000313" key="2">
    <source>
        <dbReference type="EMBL" id="KOM30969.1"/>
    </source>
</evidence>
<accession>A0A0L9TLG3</accession>
<reference evidence="3" key="1">
    <citation type="journal article" date="2015" name="Proc. Natl. Acad. Sci. U.S.A.">
        <title>Genome sequencing of adzuki bean (Vigna angularis) provides insight into high starch and low fat accumulation and domestication.</title>
        <authorList>
            <person name="Yang K."/>
            <person name="Tian Z."/>
            <person name="Chen C."/>
            <person name="Luo L."/>
            <person name="Zhao B."/>
            <person name="Wang Z."/>
            <person name="Yu L."/>
            <person name="Li Y."/>
            <person name="Sun Y."/>
            <person name="Li W."/>
            <person name="Chen Y."/>
            <person name="Li Y."/>
            <person name="Zhang Y."/>
            <person name="Ai D."/>
            <person name="Zhao J."/>
            <person name="Shang C."/>
            <person name="Ma Y."/>
            <person name="Wu B."/>
            <person name="Wang M."/>
            <person name="Gao L."/>
            <person name="Sun D."/>
            <person name="Zhang P."/>
            <person name="Guo F."/>
            <person name="Wang W."/>
            <person name="Li Y."/>
            <person name="Wang J."/>
            <person name="Varshney R.K."/>
            <person name="Wang J."/>
            <person name="Ling H.Q."/>
            <person name="Wan P."/>
        </authorList>
    </citation>
    <scope>NUCLEOTIDE SEQUENCE</scope>
    <source>
        <strain evidence="3">cv. Jingnong 6</strain>
    </source>
</reference>
<feature type="compositionally biased region" description="Basic and acidic residues" evidence="1">
    <location>
        <begin position="222"/>
        <end position="234"/>
    </location>
</feature>
<sequence length="395" mass="42483">MGCEWEVGDQRSLRGVTSARTLLPPPDRPPPAGTQGATRALIAATYPSGCRARLLRTKPPCHRLPPALKSPATAGTPETADSHGVTASSQNQPLRHCFQTLPSLLPGPSPVVMKRPPRLKHRRDQSPAVTGAPSLSRVLSPDPPPPSFFNRIQVTATGALFACGPTSPSLLAGARLFPGVLTTLFPFLFIDRFGCFAGIENYYVEVVVSGFEDQGLEMRGENEKGREVRMKKTEGVSTPWASGDDHGCGSEVFLDENDEVGCGVAWMMLTASADSGVDSQLPPRDFAAGGAGRHRSLSQPPRPGGHRRLPQCQVLFLTSSRTAPIHCRCTRPTPATALIPPPMGWDANSDFSLSSWGNDFFLAKIVGDDDALGDEFGIWVMKRKFRSEYGGVGRD</sequence>
<evidence type="ECO:0000256" key="1">
    <source>
        <dbReference type="SAM" id="MobiDB-lite"/>
    </source>
</evidence>
<organism evidence="2 3">
    <name type="scientific">Phaseolus angularis</name>
    <name type="common">Azuki bean</name>
    <name type="synonym">Vigna angularis</name>
    <dbReference type="NCBI Taxonomy" id="3914"/>
    <lineage>
        <taxon>Eukaryota</taxon>
        <taxon>Viridiplantae</taxon>
        <taxon>Streptophyta</taxon>
        <taxon>Embryophyta</taxon>
        <taxon>Tracheophyta</taxon>
        <taxon>Spermatophyta</taxon>
        <taxon>Magnoliopsida</taxon>
        <taxon>eudicotyledons</taxon>
        <taxon>Gunneridae</taxon>
        <taxon>Pentapetalae</taxon>
        <taxon>rosids</taxon>
        <taxon>fabids</taxon>
        <taxon>Fabales</taxon>
        <taxon>Fabaceae</taxon>
        <taxon>Papilionoideae</taxon>
        <taxon>50 kb inversion clade</taxon>
        <taxon>NPAAA clade</taxon>
        <taxon>indigoferoid/millettioid clade</taxon>
        <taxon>Phaseoleae</taxon>
        <taxon>Vigna</taxon>
    </lineage>
</organism>
<dbReference type="Proteomes" id="UP000053144">
    <property type="component" value="Chromosome 1"/>
</dbReference>
<dbReference type="EMBL" id="CM003371">
    <property type="protein sequence ID" value="KOM30969.1"/>
    <property type="molecule type" value="Genomic_DNA"/>
</dbReference>
<evidence type="ECO:0000313" key="3">
    <source>
        <dbReference type="Proteomes" id="UP000053144"/>
    </source>
</evidence>
<protein>
    <submittedName>
        <fullName evidence="2">Uncharacterized protein</fullName>
    </submittedName>
</protein>
<feature type="region of interest" description="Disordered" evidence="1">
    <location>
        <begin position="282"/>
        <end position="308"/>
    </location>
</feature>
<feature type="region of interest" description="Disordered" evidence="1">
    <location>
        <begin position="61"/>
        <end position="90"/>
    </location>
</feature>